<protein>
    <submittedName>
        <fullName evidence="1">Uncharacterized protein</fullName>
    </submittedName>
</protein>
<comment type="caution">
    <text evidence="1">The sequence shown here is derived from an EMBL/GenBank/DDBJ whole genome shotgun (WGS) entry which is preliminary data.</text>
</comment>
<name>A0ACC1BT00_9ROSI</name>
<dbReference type="EMBL" id="CM047899">
    <property type="protein sequence ID" value="KAJ0102104.1"/>
    <property type="molecule type" value="Genomic_DNA"/>
</dbReference>
<accession>A0ACC1BT00</accession>
<gene>
    <name evidence="1" type="ORF">Patl1_04779</name>
</gene>
<dbReference type="Proteomes" id="UP001164250">
    <property type="component" value="Chromosome 3"/>
</dbReference>
<evidence type="ECO:0000313" key="2">
    <source>
        <dbReference type="Proteomes" id="UP001164250"/>
    </source>
</evidence>
<proteinExistence type="predicted"/>
<evidence type="ECO:0000313" key="1">
    <source>
        <dbReference type="EMBL" id="KAJ0102104.1"/>
    </source>
</evidence>
<organism evidence="1 2">
    <name type="scientific">Pistacia atlantica</name>
    <dbReference type="NCBI Taxonomy" id="434234"/>
    <lineage>
        <taxon>Eukaryota</taxon>
        <taxon>Viridiplantae</taxon>
        <taxon>Streptophyta</taxon>
        <taxon>Embryophyta</taxon>
        <taxon>Tracheophyta</taxon>
        <taxon>Spermatophyta</taxon>
        <taxon>Magnoliopsida</taxon>
        <taxon>eudicotyledons</taxon>
        <taxon>Gunneridae</taxon>
        <taxon>Pentapetalae</taxon>
        <taxon>rosids</taxon>
        <taxon>malvids</taxon>
        <taxon>Sapindales</taxon>
        <taxon>Anacardiaceae</taxon>
        <taxon>Pistacia</taxon>
    </lineage>
</organism>
<keyword evidence="2" id="KW-1185">Reference proteome</keyword>
<reference evidence="2" key="1">
    <citation type="journal article" date="2023" name="G3 (Bethesda)">
        <title>Genome assembly and association tests identify interacting loci associated with vigor, precocity, and sex in interspecific pistachio rootstocks.</title>
        <authorList>
            <person name="Palmer W."/>
            <person name="Jacygrad E."/>
            <person name="Sagayaradj S."/>
            <person name="Cavanaugh K."/>
            <person name="Han R."/>
            <person name="Bertier L."/>
            <person name="Beede B."/>
            <person name="Kafkas S."/>
            <person name="Golino D."/>
            <person name="Preece J."/>
            <person name="Michelmore R."/>
        </authorList>
    </citation>
    <scope>NUCLEOTIDE SEQUENCE [LARGE SCALE GENOMIC DNA]</scope>
</reference>
<sequence>MTDAQRKKRKLKPTHQNKVQPLPLLAFVFSSLSHCGFIFFSHPVVFFSLSSLYPSLLHKQLFLIFLRFALLLDPPTI</sequence>